<evidence type="ECO:0000256" key="2">
    <source>
        <dbReference type="SAM" id="Phobius"/>
    </source>
</evidence>
<dbReference type="InterPro" id="IPR045340">
    <property type="entry name" value="DUF6533"/>
</dbReference>
<organism evidence="4 5">
    <name type="scientific">Fomitopsis schrenkii</name>
    <name type="common">Brown rot fungus</name>
    <dbReference type="NCBI Taxonomy" id="2126942"/>
    <lineage>
        <taxon>Eukaryota</taxon>
        <taxon>Fungi</taxon>
        <taxon>Dikarya</taxon>
        <taxon>Basidiomycota</taxon>
        <taxon>Agaricomycotina</taxon>
        <taxon>Agaricomycetes</taxon>
        <taxon>Polyporales</taxon>
        <taxon>Fomitopsis</taxon>
    </lineage>
</organism>
<dbReference type="InParanoid" id="S8EBA4"/>
<dbReference type="OrthoDB" id="2769647at2759"/>
<evidence type="ECO:0000256" key="1">
    <source>
        <dbReference type="SAM" id="MobiDB-lite"/>
    </source>
</evidence>
<evidence type="ECO:0000259" key="3">
    <source>
        <dbReference type="Pfam" id="PF20151"/>
    </source>
</evidence>
<dbReference type="Proteomes" id="UP000015241">
    <property type="component" value="Unassembled WGS sequence"/>
</dbReference>
<keyword evidence="2" id="KW-0472">Membrane</keyword>
<feature type="domain" description="DUF6533" evidence="3">
    <location>
        <begin position="17"/>
        <end position="62"/>
    </location>
</feature>
<feature type="transmembrane region" description="Helical" evidence="2">
    <location>
        <begin position="81"/>
        <end position="99"/>
    </location>
</feature>
<feature type="transmembrane region" description="Helical" evidence="2">
    <location>
        <begin position="48"/>
        <end position="74"/>
    </location>
</feature>
<dbReference type="AlphaFoldDB" id="S8EBA4"/>
<dbReference type="EMBL" id="KE504148">
    <property type="protein sequence ID" value="EPT00569.1"/>
    <property type="molecule type" value="Genomic_DNA"/>
</dbReference>
<feature type="region of interest" description="Disordered" evidence="1">
    <location>
        <begin position="262"/>
        <end position="290"/>
    </location>
</feature>
<feature type="compositionally biased region" description="Acidic residues" evidence="1">
    <location>
        <begin position="276"/>
        <end position="288"/>
    </location>
</feature>
<keyword evidence="5" id="KW-1185">Reference proteome</keyword>
<evidence type="ECO:0000313" key="5">
    <source>
        <dbReference type="Proteomes" id="UP000015241"/>
    </source>
</evidence>
<name>S8EBA4_FOMSC</name>
<reference evidence="4 5" key="1">
    <citation type="journal article" date="2012" name="Science">
        <title>The Paleozoic origin of enzymatic lignin decomposition reconstructed from 31 fungal genomes.</title>
        <authorList>
            <person name="Floudas D."/>
            <person name="Binder M."/>
            <person name="Riley R."/>
            <person name="Barry K."/>
            <person name="Blanchette R.A."/>
            <person name="Henrissat B."/>
            <person name="Martinez A.T."/>
            <person name="Otillar R."/>
            <person name="Spatafora J.W."/>
            <person name="Yadav J.S."/>
            <person name="Aerts A."/>
            <person name="Benoit I."/>
            <person name="Boyd A."/>
            <person name="Carlson A."/>
            <person name="Copeland A."/>
            <person name="Coutinho P.M."/>
            <person name="de Vries R.P."/>
            <person name="Ferreira P."/>
            <person name="Findley K."/>
            <person name="Foster B."/>
            <person name="Gaskell J."/>
            <person name="Glotzer D."/>
            <person name="Gorecki P."/>
            <person name="Heitman J."/>
            <person name="Hesse C."/>
            <person name="Hori C."/>
            <person name="Igarashi K."/>
            <person name="Jurgens J.A."/>
            <person name="Kallen N."/>
            <person name="Kersten P."/>
            <person name="Kohler A."/>
            <person name="Kuees U."/>
            <person name="Kumar T.K.A."/>
            <person name="Kuo A."/>
            <person name="LaButti K."/>
            <person name="Larrondo L.F."/>
            <person name="Lindquist E."/>
            <person name="Ling A."/>
            <person name="Lombard V."/>
            <person name="Lucas S."/>
            <person name="Lundell T."/>
            <person name="Martin R."/>
            <person name="McLaughlin D.J."/>
            <person name="Morgenstern I."/>
            <person name="Morin E."/>
            <person name="Murat C."/>
            <person name="Nagy L.G."/>
            <person name="Nolan M."/>
            <person name="Ohm R.A."/>
            <person name="Patyshakuliyeva A."/>
            <person name="Rokas A."/>
            <person name="Ruiz-Duenas F.J."/>
            <person name="Sabat G."/>
            <person name="Salamov A."/>
            <person name="Samejima M."/>
            <person name="Schmutz J."/>
            <person name="Slot J.C."/>
            <person name="St John F."/>
            <person name="Stenlid J."/>
            <person name="Sun H."/>
            <person name="Sun S."/>
            <person name="Syed K."/>
            <person name="Tsang A."/>
            <person name="Wiebenga A."/>
            <person name="Young D."/>
            <person name="Pisabarro A."/>
            <person name="Eastwood D.C."/>
            <person name="Martin F."/>
            <person name="Cullen D."/>
            <person name="Grigoriev I.V."/>
            <person name="Hibbett D.S."/>
        </authorList>
    </citation>
    <scope>NUCLEOTIDE SEQUENCE</scope>
    <source>
        <strain evidence="5">FP-58527</strain>
    </source>
</reference>
<gene>
    <name evidence="4" type="ORF">FOMPIDRAFT_1049606</name>
</gene>
<evidence type="ECO:0000313" key="4">
    <source>
        <dbReference type="EMBL" id="EPT00569.1"/>
    </source>
</evidence>
<proteinExistence type="predicted"/>
<keyword evidence="2" id="KW-0812">Transmembrane</keyword>
<dbReference type="HOGENOM" id="CLU_093934_0_0_1"/>
<dbReference type="Pfam" id="PF20151">
    <property type="entry name" value="DUF6533"/>
    <property type="match status" value="1"/>
</dbReference>
<protein>
    <recommendedName>
        <fullName evidence="3">DUF6533 domain-containing protein</fullName>
    </recommendedName>
</protein>
<sequence length="295" mass="31989">MSSSAAATISQEFLENCLTVSAQALCCYDFCLTFTRELKFMWKLKPSAVSLLFFTLRYPALLNIIMVVFGYLSWGTWQTQLMLVLGLINPVMSTYTFVLSTPYLAHITPHYQTCNIDTLFLGDIGARVRMMCARGSGVIFDAVALVLTWKGIKRVTRANSHGNPGEAGNFSGSSTGYGMSLVLLRDTAIYFGFLLAINSLGIAIGLSHPKATPRLDLNMEMTSILLSRLMLDLRQSSTADPAGGTYISHALTTMMFYGSSPAGGPGEDLTDSGSSDMDDEIAGSDDIDVTGMRIL</sequence>
<accession>S8EBA4</accession>
<keyword evidence="2" id="KW-1133">Transmembrane helix</keyword>
<feature type="transmembrane region" description="Helical" evidence="2">
    <location>
        <begin position="188"/>
        <end position="206"/>
    </location>
</feature>